<dbReference type="Gene3D" id="2.30.220.10">
    <property type="entry name" value="f41 fragment of flagellin, C-terminal domain"/>
    <property type="match status" value="1"/>
</dbReference>
<feature type="region of interest" description="Disordered" evidence="4">
    <location>
        <begin position="339"/>
        <end position="374"/>
    </location>
</feature>
<dbReference type="Gene3D" id="2.170.280.10">
    <property type="entry name" value="f41 fragment of flagellin, middle domain"/>
    <property type="match status" value="1"/>
</dbReference>
<evidence type="ECO:0000259" key="5">
    <source>
        <dbReference type="Pfam" id="PF00669"/>
    </source>
</evidence>
<dbReference type="InterPro" id="IPR001492">
    <property type="entry name" value="Flagellin"/>
</dbReference>
<gene>
    <name evidence="7" type="ORF">HH800_26045</name>
</gene>
<feature type="domain" description="Flagellin C-terminal" evidence="6">
    <location>
        <begin position="427"/>
        <end position="512"/>
    </location>
</feature>
<evidence type="ECO:0000256" key="2">
    <source>
        <dbReference type="ARBA" id="ARBA00023143"/>
    </source>
</evidence>
<evidence type="ECO:0000256" key="3">
    <source>
        <dbReference type="RuleBase" id="RU362073"/>
    </source>
</evidence>
<evidence type="ECO:0000313" key="7">
    <source>
        <dbReference type="EMBL" id="QJR05724.1"/>
    </source>
</evidence>
<dbReference type="InterPro" id="IPR001029">
    <property type="entry name" value="Flagellin_N"/>
</dbReference>
<dbReference type="InterPro" id="IPR042187">
    <property type="entry name" value="Flagellin_C_sub2"/>
</dbReference>
<dbReference type="Pfam" id="PF00700">
    <property type="entry name" value="Flagellin_C"/>
    <property type="match status" value="1"/>
</dbReference>
<feature type="domain" description="Flagellin N-terminal" evidence="5">
    <location>
        <begin position="4"/>
        <end position="140"/>
    </location>
</feature>
<dbReference type="GO" id="GO:0005198">
    <property type="term" value="F:structural molecule activity"/>
    <property type="evidence" value="ECO:0007669"/>
    <property type="project" value="UniProtKB-UniRule"/>
</dbReference>
<evidence type="ECO:0000259" key="6">
    <source>
        <dbReference type="Pfam" id="PF00700"/>
    </source>
</evidence>
<dbReference type="Pfam" id="PF00669">
    <property type="entry name" value="Flagellin_N"/>
    <property type="match status" value="1"/>
</dbReference>
<accession>A0A6M4GH40</accession>
<comment type="function">
    <text evidence="3">Flagellin is the subunit protein which polymerizes to form the filaments of bacterial flagella.</text>
</comment>
<dbReference type="SUPFAM" id="SSF64518">
    <property type="entry name" value="Phase 1 flagellin"/>
    <property type="match status" value="1"/>
</dbReference>
<organism evidence="7 8">
    <name type="scientific">Sphingobium yanoikuyae</name>
    <name type="common">Sphingomonas yanoikuyae</name>
    <dbReference type="NCBI Taxonomy" id="13690"/>
    <lineage>
        <taxon>Bacteria</taxon>
        <taxon>Pseudomonadati</taxon>
        <taxon>Pseudomonadota</taxon>
        <taxon>Alphaproteobacteria</taxon>
        <taxon>Sphingomonadales</taxon>
        <taxon>Sphingomonadaceae</taxon>
        <taxon>Sphingobium</taxon>
    </lineage>
</organism>
<dbReference type="Gene3D" id="1.20.1330.10">
    <property type="entry name" value="f41 fragment of flagellin, N-terminal domain"/>
    <property type="match status" value="1"/>
</dbReference>
<dbReference type="EMBL" id="CP053022">
    <property type="protein sequence ID" value="QJR05724.1"/>
    <property type="molecule type" value="Genomic_DNA"/>
</dbReference>
<keyword evidence="2 3" id="KW-0975">Bacterial flagellum</keyword>
<dbReference type="PANTHER" id="PTHR42792">
    <property type="entry name" value="FLAGELLIN"/>
    <property type="match status" value="1"/>
</dbReference>
<evidence type="ECO:0000256" key="1">
    <source>
        <dbReference type="ARBA" id="ARBA00005709"/>
    </source>
</evidence>
<dbReference type="Gene3D" id="6.10.10.10">
    <property type="entry name" value="Flagellar export chaperone, C-terminal domain"/>
    <property type="match status" value="1"/>
</dbReference>
<evidence type="ECO:0000313" key="8">
    <source>
        <dbReference type="Proteomes" id="UP000502611"/>
    </source>
</evidence>
<dbReference type="RefSeq" id="WP_169863469.1">
    <property type="nucleotide sequence ID" value="NZ_CP053022.1"/>
</dbReference>
<reference evidence="7 8" key="1">
    <citation type="submission" date="2020-04" db="EMBL/GenBank/DDBJ databases">
        <title>The Whole Genome Analysis of High salt-tolerant Sphingobium yanoikuyae YC-XJ2 with Aryl organophosphorus flame retardants (aryl-OPFRs)-degrading capacity and characteristics of Related phosphotriesterase.</title>
        <authorList>
            <person name="Li X."/>
        </authorList>
    </citation>
    <scope>NUCLEOTIDE SEQUENCE [LARGE SCALE GENOMIC DNA]</scope>
    <source>
        <strain evidence="7 8">YC-XJ2</strain>
        <plasmid evidence="8">p-a-sy</plasmid>
    </source>
</reference>
<dbReference type="InterPro" id="IPR046358">
    <property type="entry name" value="Flagellin_C"/>
</dbReference>
<dbReference type="Proteomes" id="UP000502611">
    <property type="component" value="Plasmid p-A-Sy"/>
</dbReference>
<name>A0A6M4GH40_SPHYA</name>
<geneLocation type="plasmid" evidence="8">
    <name>p-a-sy</name>
</geneLocation>
<feature type="region of interest" description="Disordered" evidence="4">
    <location>
        <begin position="1"/>
        <end position="21"/>
    </location>
</feature>
<feature type="compositionally biased region" description="Polar residues" evidence="4">
    <location>
        <begin position="352"/>
        <end position="367"/>
    </location>
</feature>
<dbReference type="GO" id="GO:0005576">
    <property type="term" value="C:extracellular region"/>
    <property type="evidence" value="ECO:0007669"/>
    <property type="project" value="UniProtKB-SubCell"/>
</dbReference>
<dbReference type="GO" id="GO:0009288">
    <property type="term" value="C:bacterial-type flagellum"/>
    <property type="evidence" value="ECO:0007669"/>
    <property type="project" value="UniProtKB-SubCell"/>
</dbReference>
<proteinExistence type="inferred from homology"/>
<evidence type="ECO:0000256" key="4">
    <source>
        <dbReference type="SAM" id="MobiDB-lite"/>
    </source>
</evidence>
<comment type="similarity">
    <text evidence="1 3">Belongs to the bacterial flagellin family.</text>
</comment>
<keyword evidence="3" id="KW-0964">Secreted</keyword>
<dbReference type="PRINTS" id="PR00207">
    <property type="entry name" value="FLAGELLIN"/>
</dbReference>
<keyword evidence="7" id="KW-0614">Plasmid</keyword>
<dbReference type="AlphaFoldDB" id="A0A6M4GH40"/>
<sequence length="513" mass="54240">MAVINSNSAALRAQNASRRASENLSQAMERLSSGRRINSAADDAAGLAISSKMTAQIAGMKQGIRNANDGISLAQVAEGALGEVSDMLQRMRELTIQAANGTANADDRKNIQAEITQLTTQIEDVLKNTQFNGITLFSDTSKGVKAFDGNNDADFMVGGNDDGGTHGYDNSHDGDDDAEDAYNLAPGADHFDVGSDPVFSTGWEDTIGGSAHVAYYVSTHTHAADRKGSAGEAVIRIQTGANASDMVDIGIPTFYSPSDGFTLLGTDVTLGNGRTRFVGLQNIDLTLNPRANQDVPHSNYGDDTGYAEVAHLVTVSGYSIVSSAPLTLCEDATGTMVPVWDRPTGRADGDTPLTSLSGDYNSSNPSQPHMEDPRRLYDGNGNVVATSHIHMADQDGHLDEDPLGYVEYTNSHYKSYGGVKVGALDALNVIDAALAQVMTARTNLGAFQNRLEATVNLTTSGVTNLADARSRIEDADFSTETAALAKAQILNQAATAMLAQANQTQQQVLKLLE</sequence>
<dbReference type="Gene3D" id="6.10.280.190">
    <property type="match status" value="1"/>
</dbReference>
<protein>
    <recommendedName>
        <fullName evidence="3">Flagellin</fullName>
    </recommendedName>
</protein>
<dbReference type="PANTHER" id="PTHR42792:SF2">
    <property type="entry name" value="FLAGELLIN"/>
    <property type="match status" value="1"/>
</dbReference>
<comment type="subcellular location">
    <subcellularLocation>
        <location evidence="3">Secreted</location>
    </subcellularLocation>
    <subcellularLocation>
        <location evidence="3">Bacterial flagellum</location>
    </subcellularLocation>
</comment>